<dbReference type="Pfam" id="PF07589">
    <property type="entry name" value="PEP-CTERM"/>
    <property type="match status" value="1"/>
</dbReference>
<comment type="caution">
    <text evidence="3">The sequence shown here is derived from an EMBL/GenBank/DDBJ whole genome shotgun (WGS) entry which is preliminary data.</text>
</comment>
<feature type="domain" description="Ice-binding protein C-terminal" evidence="2">
    <location>
        <begin position="222"/>
        <end position="242"/>
    </location>
</feature>
<evidence type="ECO:0000256" key="1">
    <source>
        <dbReference type="SAM" id="SignalP"/>
    </source>
</evidence>
<dbReference type="InterPro" id="IPR013424">
    <property type="entry name" value="Ice-binding_C"/>
</dbReference>
<dbReference type="AlphaFoldDB" id="A0A9X2FAL1"/>
<reference evidence="3" key="1">
    <citation type="submission" date="2022-06" db="EMBL/GenBank/DDBJ databases">
        <title>Aeoliella straminimaris, a novel planctomycete from sediments.</title>
        <authorList>
            <person name="Vitorino I.R."/>
            <person name="Lage O.M."/>
        </authorList>
    </citation>
    <scope>NUCLEOTIDE SEQUENCE</scope>
    <source>
        <strain evidence="3">ICT_H6.2</strain>
    </source>
</reference>
<feature type="chain" id="PRO_5040903877" evidence="1">
    <location>
        <begin position="22"/>
        <end position="246"/>
    </location>
</feature>
<evidence type="ECO:0000259" key="2">
    <source>
        <dbReference type="Pfam" id="PF07589"/>
    </source>
</evidence>
<dbReference type="Proteomes" id="UP001155241">
    <property type="component" value="Unassembled WGS sequence"/>
</dbReference>
<keyword evidence="1" id="KW-0732">Signal</keyword>
<dbReference type="EMBL" id="JAMXLR010000038">
    <property type="protein sequence ID" value="MCO6044678.1"/>
    <property type="molecule type" value="Genomic_DNA"/>
</dbReference>
<keyword evidence="4" id="KW-1185">Reference proteome</keyword>
<dbReference type="RefSeq" id="WP_252852794.1">
    <property type="nucleotide sequence ID" value="NZ_JAMXLR010000038.1"/>
</dbReference>
<feature type="signal peptide" evidence="1">
    <location>
        <begin position="1"/>
        <end position="21"/>
    </location>
</feature>
<sequence length="246" mass="25843">MICRFISACSLALILSGYAHAASLLVDVNDRNASSPTQAGYLALTQDGVTGISTDFGMLDLTLTGTVGAALDDRDRGALDASQPLSDLLRDFVFISQQLDSSTGDPITGDGQIELTISGLDAGYYEFKGYFHDRSVDHVSGDIAVSTDGGGTFDEEIDDGLYSYGNDPLEVGMASFNFTATGTDPVVVRFTGQEGLFFISGSQAGNFLDQDSALISGFEIHQVPEPSTVALLLLGGAAIVACKLRQ</sequence>
<evidence type="ECO:0000313" key="4">
    <source>
        <dbReference type="Proteomes" id="UP001155241"/>
    </source>
</evidence>
<gene>
    <name evidence="3" type="ORF">NG895_12240</name>
</gene>
<proteinExistence type="predicted"/>
<dbReference type="NCBIfam" id="TIGR02595">
    <property type="entry name" value="PEP_CTERM"/>
    <property type="match status" value="1"/>
</dbReference>
<accession>A0A9X2FAL1</accession>
<protein>
    <submittedName>
        <fullName evidence="3">PEP-CTERM sorting domain-containing protein</fullName>
    </submittedName>
</protein>
<organism evidence="3 4">
    <name type="scientific">Aeoliella straminimaris</name>
    <dbReference type="NCBI Taxonomy" id="2954799"/>
    <lineage>
        <taxon>Bacteria</taxon>
        <taxon>Pseudomonadati</taxon>
        <taxon>Planctomycetota</taxon>
        <taxon>Planctomycetia</taxon>
        <taxon>Pirellulales</taxon>
        <taxon>Lacipirellulaceae</taxon>
        <taxon>Aeoliella</taxon>
    </lineage>
</organism>
<evidence type="ECO:0000313" key="3">
    <source>
        <dbReference type="EMBL" id="MCO6044678.1"/>
    </source>
</evidence>
<name>A0A9X2FAL1_9BACT</name>